<dbReference type="GO" id="GO:0005851">
    <property type="term" value="C:eukaryotic translation initiation factor 2B complex"/>
    <property type="evidence" value="ECO:0007669"/>
    <property type="project" value="TreeGrafter"/>
</dbReference>
<organism evidence="11 12">
    <name type="scientific">Penicillium brevicompactum</name>
    <dbReference type="NCBI Taxonomy" id="5074"/>
    <lineage>
        <taxon>Eukaryota</taxon>
        <taxon>Fungi</taxon>
        <taxon>Dikarya</taxon>
        <taxon>Ascomycota</taxon>
        <taxon>Pezizomycotina</taxon>
        <taxon>Eurotiomycetes</taxon>
        <taxon>Eurotiomycetidae</taxon>
        <taxon>Eurotiales</taxon>
        <taxon>Aspergillaceae</taxon>
        <taxon>Penicillium</taxon>
    </lineage>
</organism>
<dbReference type="PANTHER" id="PTHR45989:SF1">
    <property type="entry name" value="TRANSLATION INITIATION FACTOR EIF-2B SUBUNIT GAMMA"/>
    <property type="match status" value="1"/>
</dbReference>
<evidence type="ECO:0000256" key="9">
    <source>
        <dbReference type="SAM" id="SignalP"/>
    </source>
</evidence>
<feature type="domain" description="Mannose-1-phosphate guanyltransferase C-terminal" evidence="10">
    <location>
        <begin position="459"/>
        <end position="544"/>
    </location>
</feature>
<feature type="signal peptide" evidence="9">
    <location>
        <begin position="1"/>
        <end position="20"/>
    </location>
</feature>
<evidence type="ECO:0000256" key="1">
    <source>
        <dbReference type="ARBA" id="ARBA00004514"/>
    </source>
</evidence>
<evidence type="ECO:0000313" key="12">
    <source>
        <dbReference type="Proteomes" id="UP001147695"/>
    </source>
</evidence>
<evidence type="ECO:0000256" key="4">
    <source>
        <dbReference type="ARBA" id="ARBA00022540"/>
    </source>
</evidence>
<dbReference type="SUPFAM" id="SSF51161">
    <property type="entry name" value="Trimeric LpxA-like enzymes"/>
    <property type="match status" value="1"/>
</dbReference>
<evidence type="ECO:0000256" key="6">
    <source>
        <dbReference type="ARBA" id="ARBA00044196"/>
    </source>
</evidence>
<dbReference type="GO" id="GO:0003743">
    <property type="term" value="F:translation initiation factor activity"/>
    <property type="evidence" value="ECO:0007669"/>
    <property type="project" value="UniProtKB-KW"/>
</dbReference>
<keyword evidence="9" id="KW-0732">Signal</keyword>
<dbReference type="Pfam" id="PF25087">
    <property type="entry name" value="GMPPB_C"/>
    <property type="match status" value="1"/>
</dbReference>
<protein>
    <recommendedName>
        <fullName evidence="6">Translation initiation factor eIF2B subunit gamma</fullName>
    </recommendedName>
    <alternativeName>
        <fullName evidence="7">eIF2B GDP-GTP exchange factor subunit gamma</fullName>
    </alternativeName>
</protein>
<keyword evidence="4 11" id="KW-0396">Initiation factor</keyword>
<keyword evidence="3" id="KW-0963">Cytoplasm</keyword>
<reference evidence="11" key="2">
    <citation type="journal article" date="2023" name="IMA Fungus">
        <title>Comparative genomic study of the Penicillium genus elucidates a diverse pangenome and 15 lateral gene transfer events.</title>
        <authorList>
            <person name="Petersen C."/>
            <person name="Sorensen T."/>
            <person name="Nielsen M.R."/>
            <person name="Sondergaard T.E."/>
            <person name="Sorensen J.L."/>
            <person name="Fitzpatrick D.A."/>
            <person name="Frisvad J.C."/>
            <person name="Nielsen K.L."/>
        </authorList>
    </citation>
    <scope>NUCLEOTIDE SEQUENCE</scope>
    <source>
        <strain evidence="11">IBT 35673</strain>
    </source>
</reference>
<dbReference type="EMBL" id="JAPZBQ010000001">
    <property type="protein sequence ID" value="KAJ5352171.1"/>
    <property type="molecule type" value="Genomic_DNA"/>
</dbReference>
<sequence length="570" mass="63308">MSPSLTLGFQALILCGPGVSLNTFTSKPDDFPKCLIQVANRPMVYYPIEFCRRTGITDKVDIDITLITPPSSFPAVNSAMKLDPHLTSFHSPIPSIIAPKGLDMTMGTAQLLRLPEVQAVIKTDFILLPCDLICEVSGEALIEAWMTTQGVVNQSKSARERRNSFNTFDKKPLDVRQKGRHGALTIYYQTATKDDTIKNEAIDFVAIAPLTHDEAAVIPPTDPEKAPIRFNLSKLLLSMPMATRKDKMEQEKGLLLRHSLLQTHARIRLLTTFRDAHLYIFPRWVRDLVRGQQRLQSISDDLIGNWAKSCWQDGLGENLGLTRMIQYSTVNLEESSFDSNIEAKYIDPRIDLQRLSTTKSALNTLPPKYIHDPKSLKAEKNPPPATPADLPQLLAYVYKGGNLIRRIDNPSLLLATSLHLAKLPSIEEVGRESASPFAHARKISSPELVASRSMVTAHDCLLGDHVTIESTAVVKESCIGPNCHIHRGARIIRCVVMEGAVVEERVQLSGCVIGRRARIGRESVLRDCEVQDCNVVSGKVEARDRKFMVFETGGELEVEDGVETEGESEE</sequence>
<comment type="subunit">
    <text evidence="8">Component of the translation initiation factor 2B (eIF2B) complex which is a heterodecamer of two sets of five different subunits: alpha, beta, gamma, delta and epsilon. Subunits alpha, beta and delta comprise a regulatory subcomplex and subunits epsilon and gamma comprise a catalytic subcomplex. Within the complex, the hexameric regulatory complex resides at the center, with the two heterodimeric catalytic subcomplexes bound on opposite sides.</text>
</comment>
<comment type="similarity">
    <text evidence="2">Belongs to the eIF-2B gamma/epsilon subunits family.</text>
</comment>
<proteinExistence type="inferred from homology"/>
<comment type="subcellular location">
    <subcellularLocation>
        <location evidence="1">Cytoplasm</location>
        <location evidence="1">Cytosol</location>
    </subcellularLocation>
</comment>
<evidence type="ECO:0000313" key="11">
    <source>
        <dbReference type="EMBL" id="KAJ5352171.1"/>
    </source>
</evidence>
<dbReference type="GO" id="GO:0005085">
    <property type="term" value="F:guanyl-nucleotide exchange factor activity"/>
    <property type="evidence" value="ECO:0007669"/>
    <property type="project" value="TreeGrafter"/>
</dbReference>
<dbReference type="PANTHER" id="PTHR45989">
    <property type="entry name" value="TRANSLATION INITIATION FACTOR EIF-2B SUBUNIT GAMMA"/>
    <property type="match status" value="1"/>
</dbReference>
<evidence type="ECO:0000256" key="8">
    <source>
        <dbReference type="ARBA" id="ARBA00046432"/>
    </source>
</evidence>
<evidence type="ECO:0000256" key="5">
    <source>
        <dbReference type="ARBA" id="ARBA00022917"/>
    </source>
</evidence>
<name>A0A9W9R1V7_PENBR</name>
<gene>
    <name evidence="11" type="ORF">N7452_001145</name>
</gene>
<dbReference type="Gene3D" id="2.160.10.10">
    <property type="entry name" value="Hexapeptide repeat proteins"/>
    <property type="match status" value="1"/>
</dbReference>
<evidence type="ECO:0000256" key="7">
    <source>
        <dbReference type="ARBA" id="ARBA00044229"/>
    </source>
</evidence>
<dbReference type="SUPFAM" id="SSF53448">
    <property type="entry name" value="Nucleotide-diphospho-sugar transferases"/>
    <property type="match status" value="1"/>
</dbReference>
<dbReference type="InterPro" id="IPR051960">
    <property type="entry name" value="eIF2B_gamma"/>
</dbReference>
<evidence type="ECO:0000256" key="3">
    <source>
        <dbReference type="ARBA" id="ARBA00022490"/>
    </source>
</evidence>
<feature type="chain" id="PRO_5040928907" description="Translation initiation factor eIF2B subunit gamma" evidence="9">
    <location>
        <begin position="21"/>
        <end position="570"/>
    </location>
</feature>
<evidence type="ECO:0000256" key="2">
    <source>
        <dbReference type="ARBA" id="ARBA00007878"/>
    </source>
</evidence>
<accession>A0A9W9R1V7</accession>
<keyword evidence="5" id="KW-0648">Protein biosynthesis</keyword>
<evidence type="ECO:0000259" key="10">
    <source>
        <dbReference type="Pfam" id="PF25087"/>
    </source>
</evidence>
<reference evidence="11" key="1">
    <citation type="submission" date="2022-12" db="EMBL/GenBank/DDBJ databases">
        <authorList>
            <person name="Petersen C."/>
        </authorList>
    </citation>
    <scope>NUCLEOTIDE SEQUENCE</scope>
    <source>
        <strain evidence="11">IBT 35673</strain>
    </source>
</reference>
<dbReference type="Gene3D" id="3.90.550.10">
    <property type="entry name" value="Spore Coat Polysaccharide Biosynthesis Protein SpsA, Chain A"/>
    <property type="match status" value="1"/>
</dbReference>
<dbReference type="InterPro" id="IPR011004">
    <property type="entry name" value="Trimer_LpxA-like_sf"/>
</dbReference>
<dbReference type="InterPro" id="IPR056729">
    <property type="entry name" value="GMPPB_C"/>
</dbReference>
<comment type="caution">
    <text evidence="11">The sequence shown here is derived from an EMBL/GenBank/DDBJ whole genome shotgun (WGS) entry which is preliminary data.</text>
</comment>
<dbReference type="InterPro" id="IPR029044">
    <property type="entry name" value="Nucleotide-diphossugar_trans"/>
</dbReference>
<dbReference type="GO" id="GO:0005829">
    <property type="term" value="C:cytosol"/>
    <property type="evidence" value="ECO:0007669"/>
    <property type="project" value="UniProtKB-SubCell"/>
</dbReference>
<dbReference type="AlphaFoldDB" id="A0A9W9R1V7"/>
<dbReference type="GO" id="GO:0002183">
    <property type="term" value="P:cytoplasmic translational initiation"/>
    <property type="evidence" value="ECO:0007669"/>
    <property type="project" value="TreeGrafter"/>
</dbReference>
<dbReference type="Proteomes" id="UP001147695">
    <property type="component" value="Unassembled WGS sequence"/>
</dbReference>